<dbReference type="SUPFAM" id="SSF88659">
    <property type="entry name" value="Sigma3 and sigma4 domains of RNA polymerase sigma factors"/>
    <property type="match status" value="1"/>
</dbReference>
<dbReference type="InterPro" id="IPR013324">
    <property type="entry name" value="RNA_pol_sigma_r3/r4-like"/>
</dbReference>
<evidence type="ECO:0000256" key="3">
    <source>
        <dbReference type="ARBA" id="ARBA00023082"/>
    </source>
</evidence>
<comment type="caution">
    <text evidence="9">The sequence shown here is derived from an EMBL/GenBank/DDBJ whole genome shotgun (WGS) entry which is preliminary data.</text>
</comment>
<dbReference type="CDD" id="cd06171">
    <property type="entry name" value="Sigma70_r4"/>
    <property type="match status" value="1"/>
</dbReference>
<keyword evidence="10" id="KW-1185">Reference proteome</keyword>
<protein>
    <recommendedName>
        <fullName evidence="6">RNA polymerase sigma factor</fullName>
    </recommendedName>
</protein>
<dbReference type="PROSITE" id="PS01063">
    <property type="entry name" value="SIGMA70_ECF"/>
    <property type="match status" value="1"/>
</dbReference>
<reference evidence="9 10" key="1">
    <citation type="submission" date="2019-05" db="EMBL/GenBank/DDBJ databases">
        <title>Nakamurella sp. N5BH11, whole genome shotgun sequence.</title>
        <authorList>
            <person name="Tuo L."/>
        </authorList>
    </citation>
    <scope>NUCLEOTIDE SEQUENCE [LARGE SCALE GENOMIC DNA]</scope>
    <source>
        <strain evidence="9 10">N5BH11</strain>
    </source>
</reference>
<dbReference type="Pfam" id="PF04545">
    <property type="entry name" value="Sigma70_r4"/>
    <property type="match status" value="1"/>
</dbReference>
<name>A0A4U6QPC5_9ACTN</name>
<accession>A0A4U6QPC5</accession>
<dbReference type="PANTHER" id="PTHR43133:SF62">
    <property type="entry name" value="RNA POLYMERASE SIGMA FACTOR SIGZ"/>
    <property type="match status" value="1"/>
</dbReference>
<evidence type="ECO:0000313" key="10">
    <source>
        <dbReference type="Proteomes" id="UP000306985"/>
    </source>
</evidence>
<dbReference type="GO" id="GO:0003677">
    <property type="term" value="F:DNA binding"/>
    <property type="evidence" value="ECO:0007669"/>
    <property type="project" value="UniProtKB-KW"/>
</dbReference>
<dbReference type="InterPro" id="IPR014284">
    <property type="entry name" value="RNA_pol_sigma-70_dom"/>
</dbReference>
<keyword evidence="4 6" id="KW-0238">DNA-binding</keyword>
<sequence length="152" mass="17103">MVLRLARLRLGDPFDAEELVQQVYVRAWRGRQGFDPERGTLASWLMGIARRQVADRYAALDRDRKILAAAQQVAPPATNPRATEDVVDRVVITDEIARLPEQQRLVLQLAFYGRLTHSEIADRTGLPIGTVKSHIRRALLRLRAAWGVDGLG</sequence>
<evidence type="ECO:0000256" key="1">
    <source>
        <dbReference type="ARBA" id="ARBA00010641"/>
    </source>
</evidence>
<keyword evidence="3 6" id="KW-0731">Sigma factor</keyword>
<dbReference type="EMBL" id="SZZH01000001">
    <property type="protein sequence ID" value="TKV62289.1"/>
    <property type="molecule type" value="Genomic_DNA"/>
</dbReference>
<dbReference type="Pfam" id="PF04542">
    <property type="entry name" value="Sigma70_r2"/>
    <property type="match status" value="1"/>
</dbReference>
<gene>
    <name evidence="9" type="ORF">FDO65_09860</name>
</gene>
<dbReference type="InterPro" id="IPR039425">
    <property type="entry name" value="RNA_pol_sigma-70-like"/>
</dbReference>
<dbReference type="Proteomes" id="UP000306985">
    <property type="component" value="Unassembled WGS sequence"/>
</dbReference>
<evidence type="ECO:0000256" key="6">
    <source>
        <dbReference type="RuleBase" id="RU000716"/>
    </source>
</evidence>
<dbReference type="SUPFAM" id="SSF88946">
    <property type="entry name" value="Sigma2 domain of RNA polymerase sigma factors"/>
    <property type="match status" value="1"/>
</dbReference>
<evidence type="ECO:0000313" key="9">
    <source>
        <dbReference type="EMBL" id="TKV62289.1"/>
    </source>
</evidence>
<evidence type="ECO:0000256" key="2">
    <source>
        <dbReference type="ARBA" id="ARBA00023015"/>
    </source>
</evidence>
<dbReference type="Gene3D" id="1.10.10.10">
    <property type="entry name" value="Winged helix-like DNA-binding domain superfamily/Winged helix DNA-binding domain"/>
    <property type="match status" value="1"/>
</dbReference>
<evidence type="ECO:0000256" key="4">
    <source>
        <dbReference type="ARBA" id="ARBA00023125"/>
    </source>
</evidence>
<dbReference type="NCBIfam" id="TIGR02937">
    <property type="entry name" value="sigma70-ECF"/>
    <property type="match status" value="1"/>
</dbReference>
<proteinExistence type="inferred from homology"/>
<keyword evidence="2 6" id="KW-0805">Transcription regulation</keyword>
<evidence type="ECO:0000256" key="5">
    <source>
        <dbReference type="ARBA" id="ARBA00023163"/>
    </source>
</evidence>
<feature type="domain" description="RNA polymerase sigma-70 region 2" evidence="7">
    <location>
        <begin position="2"/>
        <end position="61"/>
    </location>
</feature>
<dbReference type="InterPro" id="IPR000838">
    <property type="entry name" value="RNA_pol_sigma70_ECF_CS"/>
</dbReference>
<evidence type="ECO:0000259" key="7">
    <source>
        <dbReference type="Pfam" id="PF04542"/>
    </source>
</evidence>
<organism evidence="9 10">
    <name type="scientific">Nakamurella flava</name>
    <dbReference type="NCBI Taxonomy" id="2576308"/>
    <lineage>
        <taxon>Bacteria</taxon>
        <taxon>Bacillati</taxon>
        <taxon>Actinomycetota</taxon>
        <taxon>Actinomycetes</taxon>
        <taxon>Nakamurellales</taxon>
        <taxon>Nakamurellaceae</taxon>
        <taxon>Nakamurella</taxon>
    </lineage>
</organism>
<dbReference type="InterPro" id="IPR013325">
    <property type="entry name" value="RNA_pol_sigma_r2"/>
</dbReference>
<dbReference type="InterPro" id="IPR007627">
    <property type="entry name" value="RNA_pol_sigma70_r2"/>
</dbReference>
<keyword evidence="5 6" id="KW-0804">Transcription</keyword>
<dbReference type="Gene3D" id="1.10.1740.10">
    <property type="match status" value="1"/>
</dbReference>
<dbReference type="AlphaFoldDB" id="A0A4U6QPC5"/>
<feature type="domain" description="RNA polymerase sigma-70 region 4" evidence="8">
    <location>
        <begin position="96"/>
        <end position="144"/>
    </location>
</feature>
<dbReference type="PANTHER" id="PTHR43133">
    <property type="entry name" value="RNA POLYMERASE ECF-TYPE SIGMA FACTO"/>
    <property type="match status" value="1"/>
</dbReference>
<evidence type="ECO:0000259" key="8">
    <source>
        <dbReference type="Pfam" id="PF04545"/>
    </source>
</evidence>
<dbReference type="InterPro" id="IPR036388">
    <property type="entry name" value="WH-like_DNA-bd_sf"/>
</dbReference>
<dbReference type="GO" id="GO:0016987">
    <property type="term" value="F:sigma factor activity"/>
    <property type="evidence" value="ECO:0007669"/>
    <property type="project" value="UniProtKB-KW"/>
</dbReference>
<comment type="similarity">
    <text evidence="1 6">Belongs to the sigma-70 factor family. ECF subfamily.</text>
</comment>
<dbReference type="InterPro" id="IPR007630">
    <property type="entry name" value="RNA_pol_sigma70_r4"/>
</dbReference>
<dbReference type="GO" id="GO:0006352">
    <property type="term" value="P:DNA-templated transcription initiation"/>
    <property type="evidence" value="ECO:0007669"/>
    <property type="project" value="InterPro"/>
</dbReference>
<dbReference type="OrthoDB" id="5243766at2"/>